<keyword evidence="1" id="KW-0175">Coiled coil</keyword>
<reference evidence="2 3" key="1">
    <citation type="journal article" date="2022" name="Front. Microbiol.">
        <title>High genomic differentiation and limited gene flow indicate recent cryptic speciation within the genus Laspinema (cyanobacteria).</title>
        <authorList>
            <person name="Stanojkovic A."/>
            <person name="Skoupy S."/>
            <person name="Skaloud P."/>
            <person name="Dvorak P."/>
        </authorList>
    </citation>
    <scope>NUCLEOTIDE SEQUENCE [LARGE SCALE GENOMIC DNA]</scope>
    <source>
        <strain evidence="2 3">D2a</strain>
    </source>
</reference>
<keyword evidence="3" id="KW-1185">Reference proteome</keyword>
<evidence type="ECO:0008006" key="4">
    <source>
        <dbReference type="Google" id="ProtNLM"/>
    </source>
</evidence>
<dbReference type="RefSeq" id="WP_368007941.1">
    <property type="nucleotide sequence ID" value="NZ_JAMXFF010000031.1"/>
</dbReference>
<dbReference type="EMBL" id="JAMXFF010000031">
    <property type="protein sequence ID" value="MCT7968423.1"/>
    <property type="molecule type" value="Genomic_DNA"/>
</dbReference>
<gene>
    <name evidence="2" type="ORF">NG799_19115</name>
</gene>
<organism evidence="2 3">
    <name type="scientific">Laspinema palackyanum D2a</name>
    <dbReference type="NCBI Taxonomy" id="2953684"/>
    <lineage>
        <taxon>Bacteria</taxon>
        <taxon>Bacillati</taxon>
        <taxon>Cyanobacteriota</taxon>
        <taxon>Cyanophyceae</taxon>
        <taxon>Oscillatoriophycideae</taxon>
        <taxon>Oscillatoriales</taxon>
        <taxon>Laspinemataceae</taxon>
        <taxon>Laspinema</taxon>
        <taxon>Laspinema palackyanum</taxon>
    </lineage>
</organism>
<sequence>MIAQIQSGQAFVQRNTVVPFVLQTDYHYASFGSQRLQEQAKTTLSQFFSFVHHTFTSGLEVGRSFRGLLHELCLEHGLAKGEKLFDQWLDSSDFGGSSWMARSLIQISEWFDSQHRRIQRLILKSVQSWSVSALKELTKIGDENLLVKLLKTGKQTVNSIRKARNSSISLGQPVSEADWELVAGKFGADEDAVATLQAEAQRLAHIKESPVLTDHLIEAIEVLTEWDVSKLMQSAARTNKATPAIASFIANCGEPDEVIEDAQLQWIERGLGLDEAGSEQFRSCVQNLARQEAGEDGTIVARHRHVQKALSMQKLAPVVPQPQQSDRLVELERQVRDLTAQLKEADKATALIHGLQAQRDRLELEKQQLQTLIHEEAQKDLEIHLLQQQIEHLETTRSDEVLEQLKEQNQQLLSQLEEMQQRYEALVSEMAAKERTLKYADNSQLSAKVMALEIQLAEAHRSLEQQKPAPQPLTVGSYVRIVNHDNRKYCDRLGQVVQLPEESDTLNRFQVQLSGEKTRVICYGEQMEPVEVFLPPADTFVAVEQAQEQIRSVTAEKQLQIDELQHSLAQATEAIARYKDPQKNPQVLQWQQQVSQLNANLYDIKKQLTQVQQENQQLKEKIGWELSPLGQMQRS</sequence>
<accession>A0ABT2MUK0</accession>
<evidence type="ECO:0000313" key="3">
    <source>
        <dbReference type="Proteomes" id="UP001525890"/>
    </source>
</evidence>
<evidence type="ECO:0000313" key="2">
    <source>
        <dbReference type="EMBL" id="MCT7968423.1"/>
    </source>
</evidence>
<comment type="caution">
    <text evidence="2">The sequence shown here is derived from an EMBL/GenBank/DDBJ whole genome shotgun (WGS) entry which is preliminary data.</text>
</comment>
<name>A0ABT2MUK0_9CYAN</name>
<protein>
    <recommendedName>
        <fullName evidence="4">Chromosome partition protein Smc</fullName>
    </recommendedName>
</protein>
<evidence type="ECO:0000256" key="1">
    <source>
        <dbReference type="SAM" id="Coils"/>
    </source>
</evidence>
<proteinExistence type="predicted"/>
<feature type="coiled-coil region" evidence="1">
    <location>
        <begin position="543"/>
        <end position="621"/>
    </location>
</feature>
<dbReference type="Proteomes" id="UP001525890">
    <property type="component" value="Unassembled WGS sequence"/>
</dbReference>
<feature type="coiled-coil region" evidence="1">
    <location>
        <begin position="328"/>
        <end position="462"/>
    </location>
</feature>